<proteinExistence type="inferred from homology"/>
<dbReference type="GO" id="GO:0016788">
    <property type="term" value="F:hydrolase activity, acting on ester bonds"/>
    <property type="evidence" value="ECO:0007669"/>
    <property type="project" value="InterPro"/>
</dbReference>
<protein>
    <recommendedName>
        <fullName evidence="6">Ribonuclease VapC</fullName>
        <shortName evidence="6">RNase VapC</shortName>
        <ecNumber evidence="6">3.1.-.-</ecNumber>
    </recommendedName>
    <alternativeName>
        <fullName evidence="6">Toxin VapC</fullName>
    </alternativeName>
</protein>
<evidence type="ECO:0000256" key="1">
    <source>
        <dbReference type="ARBA" id="ARBA00022649"/>
    </source>
</evidence>
<dbReference type="InterPro" id="IPR029060">
    <property type="entry name" value="PIN-like_dom_sf"/>
</dbReference>
<evidence type="ECO:0000256" key="2">
    <source>
        <dbReference type="ARBA" id="ARBA00022722"/>
    </source>
</evidence>
<dbReference type="GO" id="GO:0090729">
    <property type="term" value="F:toxin activity"/>
    <property type="evidence" value="ECO:0007669"/>
    <property type="project" value="UniProtKB-KW"/>
</dbReference>
<feature type="domain" description="PIN" evidence="7">
    <location>
        <begin position="2"/>
        <end position="133"/>
    </location>
</feature>
<comment type="caution">
    <text evidence="8">The sequence shown here is derived from an EMBL/GenBank/DDBJ whole genome shotgun (WGS) entry which is preliminary data.</text>
</comment>
<keyword evidence="4 6" id="KW-0378">Hydrolase</keyword>
<keyword evidence="2 6" id="KW-0540">Nuclease</keyword>
<evidence type="ECO:0000256" key="5">
    <source>
        <dbReference type="ARBA" id="ARBA00022842"/>
    </source>
</evidence>
<comment type="function">
    <text evidence="6">Toxic component of a toxin-antitoxin (TA) system. An RNase.</text>
</comment>
<keyword evidence="6" id="KW-0800">Toxin</keyword>
<keyword evidence="1 6" id="KW-1277">Toxin-antitoxin system</keyword>
<dbReference type="InterPro" id="IPR006226">
    <property type="entry name" value="Mtu_PIN"/>
</dbReference>
<dbReference type="GO" id="GO:0045926">
    <property type="term" value="P:negative regulation of growth"/>
    <property type="evidence" value="ECO:0007669"/>
    <property type="project" value="UniProtKB-ARBA"/>
</dbReference>
<keyword evidence="3 6" id="KW-0479">Metal-binding</keyword>
<dbReference type="GO" id="GO:0000287">
    <property type="term" value="F:magnesium ion binding"/>
    <property type="evidence" value="ECO:0007669"/>
    <property type="project" value="UniProtKB-UniRule"/>
</dbReference>
<dbReference type="Gene3D" id="3.40.50.1010">
    <property type="entry name" value="5'-nuclease"/>
    <property type="match status" value="1"/>
</dbReference>
<dbReference type="GO" id="GO:0004540">
    <property type="term" value="F:RNA nuclease activity"/>
    <property type="evidence" value="ECO:0007669"/>
    <property type="project" value="InterPro"/>
</dbReference>
<comment type="similarity">
    <text evidence="6">Belongs to the PINc/VapC protein family.</text>
</comment>
<dbReference type="RefSeq" id="WP_112281894.1">
    <property type="nucleotide sequence ID" value="NZ_MASW01000002.1"/>
</dbReference>
<reference evidence="8 9" key="1">
    <citation type="submission" date="2016-07" db="EMBL/GenBank/DDBJ databases">
        <title>Draft genome sequence of Prauserella muralis DSM 45305, isolated from a mould-covered wall in an indoor environment.</title>
        <authorList>
            <person name="Ruckert C."/>
            <person name="Albersmeier A."/>
            <person name="Jiang C.-L."/>
            <person name="Jiang Y."/>
            <person name="Kalinowski J."/>
            <person name="Schneider O."/>
            <person name="Winkler A."/>
            <person name="Zotchev S.B."/>
        </authorList>
    </citation>
    <scope>NUCLEOTIDE SEQUENCE [LARGE SCALE GENOMIC DNA]</scope>
    <source>
        <strain evidence="8 9">DSM 45305</strain>
    </source>
</reference>
<name>A0A2V4BE38_9PSEU</name>
<keyword evidence="9" id="KW-1185">Reference proteome</keyword>
<evidence type="ECO:0000256" key="3">
    <source>
        <dbReference type="ARBA" id="ARBA00022723"/>
    </source>
</evidence>
<feature type="binding site" evidence="6">
    <location>
        <position position="5"/>
    </location>
    <ligand>
        <name>Mg(2+)</name>
        <dbReference type="ChEBI" id="CHEBI:18420"/>
    </ligand>
</feature>
<sequence length="145" mass="15803">MIAVDTNILVYAHRRDAEFHGAAAECVKALAEGRSAWAIPWPCLHEFFAITTHPKIYDPPSTREQATAQIDAWLASPTLSVLGEPAGYWPDLKALLSAGRVIGPMVHDARVAALCVAHGVRELWSADRDFSRFTTALQVSNPLVA</sequence>
<evidence type="ECO:0000256" key="4">
    <source>
        <dbReference type="ARBA" id="ARBA00022801"/>
    </source>
</evidence>
<evidence type="ECO:0000259" key="7">
    <source>
        <dbReference type="Pfam" id="PF01850"/>
    </source>
</evidence>
<evidence type="ECO:0000313" key="9">
    <source>
        <dbReference type="Proteomes" id="UP000249915"/>
    </source>
</evidence>
<dbReference type="Proteomes" id="UP000249915">
    <property type="component" value="Unassembled WGS sequence"/>
</dbReference>
<gene>
    <name evidence="6" type="primary">vapC</name>
    <name evidence="8" type="ORF">BAY60_16080</name>
</gene>
<dbReference type="Pfam" id="PF01850">
    <property type="entry name" value="PIN"/>
    <property type="match status" value="1"/>
</dbReference>
<dbReference type="InterPro" id="IPR002716">
    <property type="entry name" value="PIN_dom"/>
</dbReference>
<feature type="binding site" evidence="6">
    <location>
        <position position="108"/>
    </location>
    <ligand>
        <name>Mg(2+)</name>
        <dbReference type="ChEBI" id="CHEBI:18420"/>
    </ligand>
</feature>
<dbReference type="HAMAP" id="MF_00265">
    <property type="entry name" value="VapC_Nob1"/>
    <property type="match status" value="1"/>
</dbReference>
<dbReference type="NCBIfam" id="TIGR00028">
    <property type="entry name" value="Mtu_PIN_fam"/>
    <property type="match status" value="1"/>
</dbReference>
<accession>A0A2V4BE38</accession>
<evidence type="ECO:0000256" key="6">
    <source>
        <dbReference type="HAMAP-Rule" id="MF_00265"/>
    </source>
</evidence>
<comment type="cofactor">
    <cofactor evidence="6">
        <name>Mg(2+)</name>
        <dbReference type="ChEBI" id="CHEBI:18420"/>
    </cofactor>
</comment>
<evidence type="ECO:0000313" key="8">
    <source>
        <dbReference type="EMBL" id="PXY27879.1"/>
    </source>
</evidence>
<dbReference type="OrthoDB" id="556169at2"/>
<organism evidence="8 9">
    <name type="scientific">Prauserella muralis</name>
    <dbReference type="NCBI Taxonomy" id="588067"/>
    <lineage>
        <taxon>Bacteria</taxon>
        <taxon>Bacillati</taxon>
        <taxon>Actinomycetota</taxon>
        <taxon>Actinomycetes</taxon>
        <taxon>Pseudonocardiales</taxon>
        <taxon>Pseudonocardiaceae</taxon>
        <taxon>Prauserella</taxon>
    </lineage>
</organism>
<dbReference type="EMBL" id="MASW01000002">
    <property type="protein sequence ID" value="PXY27879.1"/>
    <property type="molecule type" value="Genomic_DNA"/>
</dbReference>
<keyword evidence="5 6" id="KW-0460">Magnesium</keyword>
<dbReference type="SUPFAM" id="SSF88723">
    <property type="entry name" value="PIN domain-like"/>
    <property type="match status" value="1"/>
</dbReference>
<dbReference type="InterPro" id="IPR022907">
    <property type="entry name" value="VapC_family"/>
</dbReference>
<dbReference type="EC" id="3.1.-.-" evidence="6"/>
<dbReference type="AlphaFoldDB" id="A0A2V4BE38"/>